<evidence type="ECO:0000313" key="8">
    <source>
        <dbReference type="Proteomes" id="UP000644548"/>
    </source>
</evidence>
<keyword evidence="4" id="KW-0274">FAD</keyword>
<dbReference type="RefSeq" id="WP_189071460.1">
    <property type="nucleotide sequence ID" value="NZ_BMQN01000001.1"/>
</dbReference>
<feature type="domain" description="FAD/NAD(P)-binding" evidence="6">
    <location>
        <begin position="7"/>
        <end position="300"/>
    </location>
</feature>
<dbReference type="Pfam" id="PF07992">
    <property type="entry name" value="Pyr_redox_2"/>
    <property type="match status" value="1"/>
</dbReference>
<keyword evidence="3" id="KW-0285">Flavoprotein</keyword>
<comment type="similarity">
    <text evidence="2">Belongs to the NADH dehydrogenase family.</text>
</comment>
<dbReference type="PANTHER" id="PTHR42913">
    <property type="entry name" value="APOPTOSIS-INDUCING FACTOR 1"/>
    <property type="match status" value="1"/>
</dbReference>
<evidence type="ECO:0000256" key="2">
    <source>
        <dbReference type="ARBA" id="ARBA00005272"/>
    </source>
</evidence>
<gene>
    <name evidence="7" type="primary">ndh</name>
    <name evidence="7" type="ORF">GCM10008960_03850</name>
</gene>
<evidence type="ECO:0000256" key="4">
    <source>
        <dbReference type="ARBA" id="ARBA00022827"/>
    </source>
</evidence>
<comment type="caution">
    <text evidence="7">The sequence shown here is derived from an EMBL/GenBank/DDBJ whole genome shotgun (WGS) entry which is preliminary data.</text>
</comment>
<dbReference type="PANTHER" id="PTHR42913:SF3">
    <property type="entry name" value="64 KDA MITOCHONDRIAL NADH DEHYDROGENASE (EUROFUNG)"/>
    <property type="match status" value="1"/>
</dbReference>
<dbReference type="Gene3D" id="3.50.50.100">
    <property type="match status" value="1"/>
</dbReference>
<dbReference type="Proteomes" id="UP000644548">
    <property type="component" value="Unassembled WGS sequence"/>
</dbReference>
<dbReference type="InterPro" id="IPR023753">
    <property type="entry name" value="FAD/NAD-binding_dom"/>
</dbReference>
<evidence type="ECO:0000313" key="7">
    <source>
        <dbReference type="EMBL" id="GGR80202.1"/>
    </source>
</evidence>
<proteinExistence type="inferred from homology"/>
<keyword evidence="8" id="KW-1185">Reference proteome</keyword>
<dbReference type="InterPro" id="IPR036188">
    <property type="entry name" value="FAD/NAD-bd_sf"/>
</dbReference>
<accession>A0ABQ2S1S8</accession>
<evidence type="ECO:0000256" key="3">
    <source>
        <dbReference type="ARBA" id="ARBA00022630"/>
    </source>
</evidence>
<dbReference type="SUPFAM" id="SSF51905">
    <property type="entry name" value="FAD/NAD(P)-binding domain"/>
    <property type="match status" value="1"/>
</dbReference>
<protein>
    <submittedName>
        <fullName evidence="7">NADH dehydrogenase</fullName>
    </submittedName>
</protein>
<evidence type="ECO:0000256" key="5">
    <source>
        <dbReference type="ARBA" id="ARBA00023002"/>
    </source>
</evidence>
<dbReference type="EMBL" id="BMQN01000001">
    <property type="protein sequence ID" value="GGR80202.1"/>
    <property type="molecule type" value="Genomic_DNA"/>
</dbReference>
<evidence type="ECO:0000259" key="6">
    <source>
        <dbReference type="Pfam" id="PF07992"/>
    </source>
</evidence>
<organism evidence="7 8">
    <name type="scientific">Deinococcus sedimenti</name>
    <dbReference type="NCBI Taxonomy" id="1867090"/>
    <lineage>
        <taxon>Bacteria</taxon>
        <taxon>Thermotogati</taxon>
        <taxon>Deinococcota</taxon>
        <taxon>Deinococci</taxon>
        <taxon>Deinococcales</taxon>
        <taxon>Deinococcaceae</taxon>
        <taxon>Deinococcus</taxon>
    </lineage>
</organism>
<keyword evidence="5" id="KW-0560">Oxidoreductase</keyword>
<comment type="cofactor">
    <cofactor evidence="1">
        <name>FAD</name>
        <dbReference type="ChEBI" id="CHEBI:57692"/>
    </cofactor>
</comment>
<evidence type="ECO:0000256" key="1">
    <source>
        <dbReference type="ARBA" id="ARBA00001974"/>
    </source>
</evidence>
<reference evidence="8" key="1">
    <citation type="journal article" date="2019" name="Int. J. Syst. Evol. Microbiol.">
        <title>The Global Catalogue of Microorganisms (GCM) 10K type strain sequencing project: providing services to taxonomists for standard genome sequencing and annotation.</title>
        <authorList>
            <consortium name="The Broad Institute Genomics Platform"/>
            <consortium name="The Broad Institute Genome Sequencing Center for Infectious Disease"/>
            <person name="Wu L."/>
            <person name="Ma J."/>
        </authorList>
    </citation>
    <scope>NUCLEOTIDE SEQUENCE [LARGE SCALE GENOMIC DNA]</scope>
    <source>
        <strain evidence="8">JCM 31405</strain>
    </source>
</reference>
<dbReference type="InterPro" id="IPR051169">
    <property type="entry name" value="NADH-Q_oxidoreductase"/>
</dbReference>
<sequence>MSGGPQRIVIVGGGYVGVDAYRALLRGARRAVRSGRVQITVVNPTPFHSFHGFTGEVLVGQVALPHVRAPLAPLLPHAQVVQGTVTHVDLSMRRVQVQAESGAEHSLPFDQLVLGVGSVDPFERVPGLREHGWALKRPQDMQAFRTALQERFAARVPTTVNVIGGGYAGVEMAAAIRERQRRDGLPGEVHLICSGAVLDTLPPELDRLRVHARASLVDLGVQVHEGQRVQAIEGSGARLEDGELRPADLTLFAAGIAHAPLSGTEALPRDARGRLMTDPFLRVPGFPGVWAGGDAAAVRHPRGGECPVNALWAMKHGMCIGRNVARSLRGAELTPFRYGGLGQSASLGRWNGVTELRGLLFTGPVAWVMRLGFFAWFMPSKRHGAQVTADLLWRAPRARRTVRPLDAAPATD</sequence>
<name>A0ABQ2S1S8_9DEIO</name>
<dbReference type="PRINTS" id="PR00368">
    <property type="entry name" value="FADPNR"/>
</dbReference>